<sequence>MYNFESVLSVQESGHSKCTATDTPLWRNGPPEKPVLCNACGSRWRTKGTLANYTPLHARAENDDYEDPRHSRAKSVSLNKNKEVKLLKRKHNHDNVVSGWVAPEYNQGFRKVIDEDTSNRSSSGSAVSNSESCAQFAGTDASDLTGPAQSVVWDATVPSKKRTCVSRQKASSVEKLTKDLYTILHEQQSYFSASSEEDLLFESETPMVSVEIGHGSVLIRHPSTIAREEESEASSLSVDNKQCPTSEAFSCSGTMHIHNDFTGMNFSSLGVEKFKSSASQGNQQEKLQRQVSIFYFACSSKRQSMMMDKFPQENIQILGSHNSPLCSIDLNDVVNYEVFMRSLTNEEQQQLLKCLPGVDTAKLPDSFKSMFNSCQFEENLTYFQQLLGEGVFDISLSGAKPEDCRTLKRLALSDLSQSKWVLQYDLLKSCKYRPEKCVALGSTGNASSNVAIGKRLRDSPKQNFPEVKAVVRSPKRVIMKAGCEGKEVLEDGSYFSPKSLFALPPDGGSLMLDTFNFVEESSDQDLLLEVRSNSSFPEAELLHPTLSFGAQASTTSSSSVYQHLAHP</sequence>
<evidence type="ECO:0000256" key="3">
    <source>
        <dbReference type="ARBA" id="ARBA00022771"/>
    </source>
</evidence>
<evidence type="ECO:0000313" key="13">
    <source>
        <dbReference type="Proteomes" id="UP000634136"/>
    </source>
</evidence>
<dbReference type="OrthoDB" id="515401at2759"/>
<proteinExistence type="predicted"/>
<dbReference type="PANTHER" id="PTHR46855">
    <property type="entry name" value="OSJNBB0038F03.10 PROTEIN"/>
    <property type="match status" value="1"/>
</dbReference>
<dbReference type="GO" id="GO:0005634">
    <property type="term" value="C:nucleus"/>
    <property type="evidence" value="ECO:0007669"/>
    <property type="project" value="UniProtKB-SubCell"/>
</dbReference>
<dbReference type="Pfam" id="PF00320">
    <property type="entry name" value="GATA"/>
    <property type="match status" value="1"/>
</dbReference>
<dbReference type="InterPro" id="IPR028020">
    <property type="entry name" value="ASX_DEUBAD_dom"/>
</dbReference>
<dbReference type="GO" id="GO:0006355">
    <property type="term" value="P:regulation of DNA-templated transcription"/>
    <property type="evidence" value="ECO:0007669"/>
    <property type="project" value="InterPro"/>
</dbReference>
<evidence type="ECO:0000256" key="9">
    <source>
        <dbReference type="PROSITE-ProRule" id="PRU00094"/>
    </source>
</evidence>
<dbReference type="InterPro" id="IPR013088">
    <property type="entry name" value="Znf_NHR/GATA"/>
</dbReference>
<keyword evidence="2" id="KW-0479">Metal-binding</keyword>
<gene>
    <name evidence="12" type="ORF">G2W53_036791</name>
</gene>
<evidence type="ECO:0000256" key="5">
    <source>
        <dbReference type="ARBA" id="ARBA00023015"/>
    </source>
</evidence>
<dbReference type="Pfam" id="PF13919">
    <property type="entry name" value="ASXH"/>
    <property type="match status" value="1"/>
</dbReference>
<dbReference type="CDD" id="cd00202">
    <property type="entry name" value="ZnF_GATA"/>
    <property type="match status" value="1"/>
</dbReference>
<dbReference type="Gene3D" id="3.30.50.10">
    <property type="entry name" value="Erythroid Transcription Factor GATA-1, subunit A"/>
    <property type="match status" value="1"/>
</dbReference>
<dbReference type="GO" id="GO:0043565">
    <property type="term" value="F:sequence-specific DNA binding"/>
    <property type="evidence" value="ECO:0007669"/>
    <property type="project" value="InterPro"/>
</dbReference>
<evidence type="ECO:0000256" key="8">
    <source>
        <dbReference type="ARBA" id="ARBA00023242"/>
    </source>
</evidence>
<accession>A0A834W6E9</accession>
<name>A0A834W6E9_9FABA</name>
<evidence type="ECO:0000259" key="10">
    <source>
        <dbReference type="PROSITE" id="PS50114"/>
    </source>
</evidence>
<comment type="caution">
    <text evidence="12">The sequence shown here is derived from an EMBL/GenBank/DDBJ whole genome shotgun (WGS) entry which is preliminary data.</text>
</comment>
<dbReference type="PROSITE" id="PS51916">
    <property type="entry name" value="DEUBAD"/>
    <property type="match status" value="1"/>
</dbReference>
<evidence type="ECO:0000259" key="11">
    <source>
        <dbReference type="PROSITE" id="PS51916"/>
    </source>
</evidence>
<dbReference type="SMART" id="SM00401">
    <property type="entry name" value="ZnF_GATA"/>
    <property type="match status" value="1"/>
</dbReference>
<evidence type="ECO:0000256" key="6">
    <source>
        <dbReference type="ARBA" id="ARBA00023125"/>
    </source>
</evidence>
<evidence type="ECO:0000256" key="2">
    <source>
        <dbReference type="ARBA" id="ARBA00022723"/>
    </source>
</evidence>
<keyword evidence="13" id="KW-1185">Reference proteome</keyword>
<dbReference type="InterPro" id="IPR000679">
    <property type="entry name" value="Znf_GATA"/>
</dbReference>
<comment type="subcellular location">
    <subcellularLocation>
        <location evidence="1">Nucleus</location>
    </subcellularLocation>
</comment>
<evidence type="ECO:0000256" key="4">
    <source>
        <dbReference type="ARBA" id="ARBA00022833"/>
    </source>
</evidence>
<keyword evidence="6" id="KW-0238">DNA-binding</keyword>
<dbReference type="EMBL" id="JAAIUW010000011">
    <property type="protein sequence ID" value="KAF7810048.1"/>
    <property type="molecule type" value="Genomic_DNA"/>
</dbReference>
<dbReference type="SUPFAM" id="SSF57716">
    <property type="entry name" value="Glucocorticoid receptor-like (DNA-binding domain)"/>
    <property type="match status" value="1"/>
</dbReference>
<dbReference type="AlphaFoldDB" id="A0A834W6E9"/>
<feature type="domain" description="DEUBAD" evidence="11">
    <location>
        <begin position="321"/>
        <end position="432"/>
    </location>
</feature>
<keyword evidence="8" id="KW-0539">Nucleus</keyword>
<evidence type="ECO:0000313" key="12">
    <source>
        <dbReference type="EMBL" id="KAF7810048.1"/>
    </source>
</evidence>
<protein>
    <submittedName>
        <fullName evidence="12">GATA transcription factor 26</fullName>
    </submittedName>
</protein>
<keyword evidence="7" id="KW-0804">Transcription</keyword>
<dbReference type="InterPro" id="IPR044867">
    <property type="entry name" value="DEUBAD_dom"/>
</dbReference>
<evidence type="ECO:0000256" key="1">
    <source>
        <dbReference type="ARBA" id="ARBA00004123"/>
    </source>
</evidence>
<organism evidence="12 13">
    <name type="scientific">Senna tora</name>
    <dbReference type="NCBI Taxonomy" id="362788"/>
    <lineage>
        <taxon>Eukaryota</taxon>
        <taxon>Viridiplantae</taxon>
        <taxon>Streptophyta</taxon>
        <taxon>Embryophyta</taxon>
        <taxon>Tracheophyta</taxon>
        <taxon>Spermatophyta</taxon>
        <taxon>Magnoliopsida</taxon>
        <taxon>eudicotyledons</taxon>
        <taxon>Gunneridae</taxon>
        <taxon>Pentapetalae</taxon>
        <taxon>rosids</taxon>
        <taxon>fabids</taxon>
        <taxon>Fabales</taxon>
        <taxon>Fabaceae</taxon>
        <taxon>Caesalpinioideae</taxon>
        <taxon>Cassia clade</taxon>
        <taxon>Senna</taxon>
    </lineage>
</organism>
<dbReference type="PANTHER" id="PTHR46855:SF1">
    <property type="entry name" value="GATA TRANSCRIPTION FACTOR 26"/>
    <property type="match status" value="1"/>
</dbReference>
<dbReference type="InterPro" id="IPR044589">
    <property type="entry name" value="GATA26/27"/>
</dbReference>
<dbReference type="GO" id="GO:0008270">
    <property type="term" value="F:zinc ion binding"/>
    <property type="evidence" value="ECO:0007669"/>
    <property type="project" value="UniProtKB-KW"/>
</dbReference>
<keyword evidence="4" id="KW-0862">Zinc</keyword>
<keyword evidence="5" id="KW-0805">Transcription regulation</keyword>
<reference evidence="12" key="1">
    <citation type="submission" date="2020-09" db="EMBL/GenBank/DDBJ databases">
        <title>Genome-Enabled Discovery of Anthraquinone Biosynthesis in Senna tora.</title>
        <authorList>
            <person name="Kang S.-H."/>
            <person name="Pandey R.P."/>
            <person name="Lee C.-M."/>
            <person name="Sim J.-S."/>
            <person name="Jeong J.-T."/>
            <person name="Choi B.-S."/>
            <person name="Jung M."/>
            <person name="Ginzburg D."/>
            <person name="Zhao K."/>
            <person name="Won S.Y."/>
            <person name="Oh T.-J."/>
            <person name="Yu Y."/>
            <person name="Kim N.-H."/>
            <person name="Lee O.R."/>
            <person name="Lee T.-H."/>
            <person name="Bashyal P."/>
            <person name="Kim T.-S."/>
            <person name="Lee W.-H."/>
            <person name="Kawkins C."/>
            <person name="Kim C.-K."/>
            <person name="Kim J.S."/>
            <person name="Ahn B.O."/>
            <person name="Rhee S.Y."/>
            <person name="Sohng J.K."/>
        </authorList>
    </citation>
    <scope>NUCLEOTIDE SEQUENCE</scope>
    <source>
        <tissue evidence="12">Leaf</tissue>
    </source>
</reference>
<evidence type="ECO:0000256" key="7">
    <source>
        <dbReference type="ARBA" id="ARBA00023163"/>
    </source>
</evidence>
<feature type="domain" description="GATA-type" evidence="10">
    <location>
        <begin position="16"/>
        <end position="48"/>
    </location>
</feature>
<dbReference type="Proteomes" id="UP000634136">
    <property type="component" value="Unassembled WGS sequence"/>
</dbReference>
<keyword evidence="3 9" id="KW-0863">Zinc-finger</keyword>
<dbReference type="PROSITE" id="PS50114">
    <property type="entry name" value="GATA_ZN_FINGER_2"/>
    <property type="match status" value="1"/>
</dbReference>